<dbReference type="Proteomes" id="UP000198577">
    <property type="component" value="Unassembled WGS sequence"/>
</dbReference>
<organism evidence="2 3">
    <name type="scientific">Caldicoprobacter faecalis</name>
    <dbReference type="NCBI Taxonomy" id="937334"/>
    <lineage>
        <taxon>Bacteria</taxon>
        <taxon>Bacillati</taxon>
        <taxon>Bacillota</taxon>
        <taxon>Clostridia</taxon>
        <taxon>Caldicoprobacterales</taxon>
        <taxon>Caldicoprobacteraceae</taxon>
        <taxon>Caldicoprobacter</taxon>
    </lineage>
</organism>
<evidence type="ECO:0000256" key="1">
    <source>
        <dbReference type="SAM" id="Phobius"/>
    </source>
</evidence>
<gene>
    <name evidence="2" type="ORF">SAMN05444406_1217</name>
</gene>
<dbReference type="RefSeq" id="WP_092282510.1">
    <property type="nucleotide sequence ID" value="NZ_FOXR01000021.1"/>
</dbReference>
<evidence type="ECO:0000313" key="2">
    <source>
        <dbReference type="EMBL" id="SFQ25566.1"/>
    </source>
</evidence>
<dbReference type="STRING" id="937334.SAMN05444406_1217"/>
<protein>
    <submittedName>
        <fullName evidence="2">Uncharacterized protein</fullName>
    </submittedName>
</protein>
<dbReference type="OrthoDB" id="9789943at2"/>
<feature type="transmembrane region" description="Helical" evidence="1">
    <location>
        <begin position="6"/>
        <end position="24"/>
    </location>
</feature>
<dbReference type="PANTHER" id="PTHR34351">
    <property type="entry name" value="SLR1927 PROTEIN-RELATED"/>
    <property type="match status" value="1"/>
</dbReference>
<dbReference type="EMBL" id="FOXR01000021">
    <property type="protein sequence ID" value="SFQ25566.1"/>
    <property type="molecule type" value="Genomic_DNA"/>
</dbReference>
<keyword evidence="3" id="KW-1185">Reference proteome</keyword>
<sequence>MSVQWFIFITVVIVMIQGLVFRKWGLKNLKYHRYFNVPAVFEGQEVEMVEVISNEKLLPVPWLRIESKISANLKFQKQFNLDIQHQQFHKSLFSLMPYTRIIRRHKVKCLKRGCYYLNSVTMTCGDLFGFQEVSKEFQLSAQLLVYPKLIPMEDIPLPSHSWQGDVTVKRWIVDDPFMVAGVRDYAYDDPLNRINWKATARTGKIKVNNLDFTANPRLMIYLNVDISEEMWNAVTEPERIEKGISYVASIAQHIISRGIEVGFGSNGYLIDRPGEPVRILPRCSLEHLTTIYEALAKLVIARSVTFFTFLEQDLARGVTGMDFLIITSYVSPRMENQIRKLKEYGNAVEFLWLHPQQDIRSEEHEESGIGVS</sequence>
<evidence type="ECO:0000313" key="3">
    <source>
        <dbReference type="Proteomes" id="UP000198577"/>
    </source>
</evidence>
<dbReference type="AlphaFoldDB" id="A0A1I5X160"/>
<accession>A0A1I5X160</accession>
<reference evidence="2 3" key="1">
    <citation type="submission" date="2016-10" db="EMBL/GenBank/DDBJ databases">
        <authorList>
            <person name="de Groot N.N."/>
        </authorList>
    </citation>
    <scope>NUCLEOTIDE SEQUENCE [LARGE SCALE GENOMIC DNA]</scope>
    <source>
        <strain evidence="2 3">DSM 20678</strain>
    </source>
</reference>
<proteinExistence type="predicted"/>
<dbReference type="PANTHER" id="PTHR34351:SF2">
    <property type="entry name" value="DUF58 DOMAIN-CONTAINING PROTEIN"/>
    <property type="match status" value="1"/>
</dbReference>
<keyword evidence="1" id="KW-0472">Membrane</keyword>
<keyword evidence="1" id="KW-1133">Transmembrane helix</keyword>
<keyword evidence="1" id="KW-0812">Transmembrane</keyword>
<name>A0A1I5X160_9FIRM</name>